<dbReference type="SUPFAM" id="SSF53474">
    <property type="entry name" value="alpha/beta-Hydrolases"/>
    <property type="match status" value="1"/>
</dbReference>
<dbReference type="InterPro" id="IPR029058">
    <property type="entry name" value="AB_hydrolase_fold"/>
</dbReference>
<keyword evidence="1" id="KW-0378">Hydrolase</keyword>
<comment type="caution">
    <text evidence="2">The sequence shown here is derived from an EMBL/GenBank/DDBJ whole genome shotgun (WGS) entry which is preliminary data.</text>
</comment>
<evidence type="ECO:0000313" key="2">
    <source>
        <dbReference type="EMBL" id="GBP79294.1"/>
    </source>
</evidence>
<dbReference type="PANTHER" id="PTHR48081">
    <property type="entry name" value="AB HYDROLASE SUPERFAMILY PROTEIN C4A8.06C"/>
    <property type="match status" value="1"/>
</dbReference>
<organism evidence="2 3">
    <name type="scientific">Eumeta variegata</name>
    <name type="common">Bagworm moth</name>
    <name type="synonym">Eumeta japonica</name>
    <dbReference type="NCBI Taxonomy" id="151549"/>
    <lineage>
        <taxon>Eukaryota</taxon>
        <taxon>Metazoa</taxon>
        <taxon>Ecdysozoa</taxon>
        <taxon>Arthropoda</taxon>
        <taxon>Hexapoda</taxon>
        <taxon>Insecta</taxon>
        <taxon>Pterygota</taxon>
        <taxon>Neoptera</taxon>
        <taxon>Endopterygota</taxon>
        <taxon>Lepidoptera</taxon>
        <taxon>Glossata</taxon>
        <taxon>Ditrysia</taxon>
        <taxon>Tineoidea</taxon>
        <taxon>Psychidae</taxon>
        <taxon>Oiketicinae</taxon>
        <taxon>Eumeta</taxon>
    </lineage>
</organism>
<proteinExistence type="predicted"/>
<dbReference type="EMBL" id="BGZK01001408">
    <property type="protein sequence ID" value="GBP79294.1"/>
    <property type="molecule type" value="Genomic_DNA"/>
</dbReference>
<gene>
    <name evidence="2" type="primary">Afmid</name>
    <name evidence="2" type="ORF">EVAR_56224_1</name>
</gene>
<keyword evidence="3" id="KW-1185">Reference proteome</keyword>
<dbReference type="OrthoDB" id="433474at2759"/>
<dbReference type="Gene3D" id="3.40.50.1820">
    <property type="entry name" value="alpha/beta hydrolase"/>
    <property type="match status" value="1"/>
</dbReference>
<reference evidence="2 3" key="1">
    <citation type="journal article" date="2019" name="Commun. Biol.">
        <title>The bagworm genome reveals a unique fibroin gene that provides high tensile strength.</title>
        <authorList>
            <person name="Kono N."/>
            <person name="Nakamura H."/>
            <person name="Ohtoshi R."/>
            <person name="Tomita M."/>
            <person name="Numata K."/>
            <person name="Arakawa K."/>
        </authorList>
    </citation>
    <scope>NUCLEOTIDE SEQUENCE [LARGE SCALE GENOMIC DNA]</scope>
</reference>
<dbReference type="Proteomes" id="UP000299102">
    <property type="component" value="Unassembled WGS sequence"/>
</dbReference>
<dbReference type="GO" id="GO:0004061">
    <property type="term" value="F:arylformamidase activity"/>
    <property type="evidence" value="ECO:0007669"/>
    <property type="project" value="TreeGrafter"/>
</dbReference>
<dbReference type="PANTHER" id="PTHR48081:SF33">
    <property type="entry name" value="KYNURENINE FORMAMIDASE"/>
    <property type="match status" value="1"/>
</dbReference>
<name>A0A4C1YWU0_EUMVA</name>
<dbReference type="InterPro" id="IPR050300">
    <property type="entry name" value="GDXG_lipolytic_enzyme"/>
</dbReference>
<dbReference type="STRING" id="151549.A0A4C1YWU0"/>
<evidence type="ECO:0000313" key="3">
    <source>
        <dbReference type="Proteomes" id="UP000299102"/>
    </source>
</evidence>
<evidence type="ECO:0000256" key="1">
    <source>
        <dbReference type="ARBA" id="ARBA00022801"/>
    </source>
</evidence>
<sequence>MPPSKESRGTSWANPSNKNEQQINSRIILTSCDTTTHLSAGALIKNSNYFPTFRGIYFAGHSAGAHLVAKLLSGADFLERTPGSRRLQAAFLISGVYDLREIVHTYVNDAVRLPEEWAVAMSPLFDDYKHLFERKIRMYILAGEHDSGTFKRQSREFYEHLLDVCRTQHMYFEIKDRLDHFDIVENFANQDNFLKNLVVHDVRKHL</sequence>
<accession>A0A4C1YWU0</accession>
<dbReference type="AlphaFoldDB" id="A0A4C1YWU0"/>
<protein>
    <submittedName>
        <fullName evidence="2">Kynurenine formamidase</fullName>
    </submittedName>
</protein>